<dbReference type="InterPro" id="IPR010998">
    <property type="entry name" value="Integrase_recombinase_N"/>
</dbReference>
<protein>
    <submittedName>
        <fullName evidence="8">Tyrosine recombinase xerC</fullName>
    </submittedName>
</protein>
<dbReference type="Pfam" id="PF14657">
    <property type="entry name" value="Arm-DNA-bind_4"/>
    <property type="match status" value="1"/>
</dbReference>
<evidence type="ECO:0000256" key="2">
    <source>
        <dbReference type="ARBA" id="ARBA00022908"/>
    </source>
</evidence>
<dbReference type="GO" id="GO:0015074">
    <property type="term" value="P:DNA integration"/>
    <property type="evidence" value="ECO:0007669"/>
    <property type="project" value="UniProtKB-KW"/>
</dbReference>
<dbReference type="EMBL" id="UGSC01000001">
    <property type="protein sequence ID" value="SUA70118.1"/>
    <property type="molecule type" value="Genomic_DNA"/>
</dbReference>
<keyword evidence="2" id="KW-0229">DNA integration</keyword>
<evidence type="ECO:0000313" key="9">
    <source>
        <dbReference type="Proteomes" id="UP000254400"/>
    </source>
</evidence>
<evidence type="ECO:0000256" key="4">
    <source>
        <dbReference type="ARBA" id="ARBA00023172"/>
    </source>
</evidence>
<reference evidence="8 9" key="1">
    <citation type="submission" date="2018-06" db="EMBL/GenBank/DDBJ databases">
        <authorList>
            <consortium name="Pathogen Informatics"/>
            <person name="Doyle S."/>
        </authorList>
    </citation>
    <scope>NUCLEOTIDE SEQUENCE [LARGE SCALE GENOMIC DNA]</scope>
    <source>
        <strain evidence="8 9">NCTC10343</strain>
    </source>
</reference>
<dbReference type="AlphaFoldDB" id="A0A378XZY1"/>
<gene>
    <name evidence="8" type="primary">xerC4</name>
    <name evidence="8" type="ORF">NCTC10343_02988</name>
</gene>
<organism evidence="8 9">
    <name type="scientific">Paenibacillus polymyxa</name>
    <name type="common">Bacillus polymyxa</name>
    <dbReference type="NCBI Taxonomy" id="1406"/>
    <lineage>
        <taxon>Bacteria</taxon>
        <taxon>Bacillati</taxon>
        <taxon>Bacillota</taxon>
        <taxon>Bacilli</taxon>
        <taxon>Bacillales</taxon>
        <taxon>Paenibacillaceae</taxon>
        <taxon>Paenibacillus</taxon>
    </lineage>
</organism>
<accession>A0A378XZY1</accession>
<evidence type="ECO:0000259" key="7">
    <source>
        <dbReference type="PROSITE" id="PS51900"/>
    </source>
</evidence>
<evidence type="ECO:0000256" key="3">
    <source>
        <dbReference type="ARBA" id="ARBA00023125"/>
    </source>
</evidence>
<evidence type="ECO:0000256" key="1">
    <source>
        <dbReference type="ARBA" id="ARBA00008857"/>
    </source>
</evidence>
<proteinExistence type="inferred from homology"/>
<feature type="domain" description="Tyr recombinase" evidence="6">
    <location>
        <begin position="164"/>
        <end position="368"/>
    </location>
</feature>
<dbReference type="GeneID" id="93346360"/>
<feature type="domain" description="Core-binding (CB)" evidence="7">
    <location>
        <begin position="59"/>
        <end position="142"/>
    </location>
</feature>
<dbReference type="PROSITE" id="PS51898">
    <property type="entry name" value="TYR_RECOMBINASE"/>
    <property type="match status" value="1"/>
</dbReference>
<dbReference type="GO" id="GO:0003677">
    <property type="term" value="F:DNA binding"/>
    <property type="evidence" value="ECO:0007669"/>
    <property type="project" value="UniProtKB-UniRule"/>
</dbReference>
<dbReference type="GO" id="GO:0006310">
    <property type="term" value="P:DNA recombination"/>
    <property type="evidence" value="ECO:0007669"/>
    <property type="project" value="UniProtKB-KW"/>
</dbReference>
<evidence type="ECO:0000256" key="5">
    <source>
        <dbReference type="PROSITE-ProRule" id="PRU01248"/>
    </source>
</evidence>
<dbReference type="InterPro" id="IPR044068">
    <property type="entry name" value="CB"/>
</dbReference>
<dbReference type="Pfam" id="PF14659">
    <property type="entry name" value="Phage_int_SAM_3"/>
    <property type="match status" value="1"/>
</dbReference>
<dbReference type="InterPro" id="IPR050090">
    <property type="entry name" value="Tyrosine_recombinase_XerCD"/>
</dbReference>
<dbReference type="Gene3D" id="1.10.150.130">
    <property type="match status" value="1"/>
</dbReference>
<dbReference type="SUPFAM" id="SSF56349">
    <property type="entry name" value="DNA breaking-rejoining enzymes"/>
    <property type="match status" value="1"/>
</dbReference>
<evidence type="ECO:0000313" key="8">
    <source>
        <dbReference type="EMBL" id="SUA70118.1"/>
    </source>
</evidence>
<dbReference type="InterPro" id="IPR013762">
    <property type="entry name" value="Integrase-like_cat_sf"/>
</dbReference>
<dbReference type="PANTHER" id="PTHR30349">
    <property type="entry name" value="PHAGE INTEGRASE-RELATED"/>
    <property type="match status" value="1"/>
</dbReference>
<comment type="similarity">
    <text evidence="1">Belongs to the 'phage' integrase family.</text>
</comment>
<dbReference type="Proteomes" id="UP000254400">
    <property type="component" value="Unassembled WGS sequence"/>
</dbReference>
<dbReference type="RefSeq" id="WP_016822090.1">
    <property type="nucleotide sequence ID" value="NZ_CP036496.1"/>
</dbReference>
<sequence>MANFKRLKSGWRYRLKYTDPFTQQQKEKSERGFRTKPEAELAAAEFLKRIKQGYEQIDMPLVDYIESWIINYKKGDVRKNTLKQHMNNLKTHIKPYFKQLMIKDLKPDMYQKFLDACLEKGLSRRTVEIINSTVYSALELAVIQGKLERNPCIGSIIKGERKQKTIDFIDSEDIPRFLYTARGYGYIYWIFFKVLLETGMRKGEAAALKWSDINFKEKKIHINETLDFQPDNEDELFGETKTFKSKRTISVSTSLINDLKYHASWQNQNKINLGETMYRHDLNLVLCRNDGRPMPKSTLFNAFKRILKRASLDGVLRIHSLRHTYAVLMLEAGADIKFVQEQLGHGSVQITSDVYAHISKKLEKRNIDRYEEYTSKILGSNNFKSGDVWGTPQKN</sequence>
<evidence type="ECO:0000259" key="6">
    <source>
        <dbReference type="PROSITE" id="PS51898"/>
    </source>
</evidence>
<dbReference type="PROSITE" id="PS51900">
    <property type="entry name" value="CB"/>
    <property type="match status" value="1"/>
</dbReference>
<dbReference type="PANTHER" id="PTHR30349:SF64">
    <property type="entry name" value="PROPHAGE INTEGRASE INTD-RELATED"/>
    <property type="match status" value="1"/>
</dbReference>
<dbReference type="CDD" id="cd01189">
    <property type="entry name" value="INT_ICEBs1_C_like"/>
    <property type="match status" value="1"/>
</dbReference>
<keyword evidence="4" id="KW-0233">DNA recombination</keyword>
<dbReference type="InterPro" id="IPR028259">
    <property type="entry name" value="AP2-like_int_N"/>
</dbReference>
<dbReference type="InterPro" id="IPR011010">
    <property type="entry name" value="DNA_brk_join_enz"/>
</dbReference>
<dbReference type="InterPro" id="IPR002104">
    <property type="entry name" value="Integrase_catalytic"/>
</dbReference>
<name>A0A378XZY1_PAEPO</name>
<dbReference type="Pfam" id="PF00589">
    <property type="entry name" value="Phage_integrase"/>
    <property type="match status" value="1"/>
</dbReference>
<dbReference type="InterPro" id="IPR004107">
    <property type="entry name" value="Integrase_SAM-like_N"/>
</dbReference>
<keyword evidence="3 5" id="KW-0238">DNA-binding</keyword>
<dbReference type="Gene3D" id="1.10.443.10">
    <property type="entry name" value="Intergrase catalytic core"/>
    <property type="match status" value="1"/>
</dbReference>